<dbReference type="PANTHER" id="PTHR37474:SF1">
    <property type="entry name" value="2'-5' RNA LIGASE FAMILY PROTEIN"/>
    <property type="match status" value="1"/>
</dbReference>
<dbReference type="Pfam" id="PF13563">
    <property type="entry name" value="2_5_RNA_ligase2"/>
    <property type="match status" value="1"/>
</dbReference>
<reference evidence="1" key="1">
    <citation type="journal article" date="2014" name="Front. Microbiol.">
        <title>High frequency of phylogenetically diverse reductive dehalogenase-homologous genes in deep subseafloor sedimentary metagenomes.</title>
        <authorList>
            <person name="Kawai M."/>
            <person name="Futagami T."/>
            <person name="Toyoda A."/>
            <person name="Takaki Y."/>
            <person name="Nishi S."/>
            <person name="Hori S."/>
            <person name="Arai W."/>
            <person name="Tsubouchi T."/>
            <person name="Morono Y."/>
            <person name="Uchiyama I."/>
            <person name="Ito T."/>
            <person name="Fujiyama A."/>
            <person name="Inagaki F."/>
            <person name="Takami H."/>
        </authorList>
    </citation>
    <scope>NUCLEOTIDE SEQUENCE</scope>
    <source>
        <strain evidence="1">Expedition CK06-06</strain>
    </source>
</reference>
<proteinExistence type="predicted"/>
<organism evidence="1">
    <name type="scientific">marine sediment metagenome</name>
    <dbReference type="NCBI Taxonomy" id="412755"/>
    <lineage>
        <taxon>unclassified sequences</taxon>
        <taxon>metagenomes</taxon>
        <taxon>ecological metagenomes</taxon>
    </lineage>
</organism>
<protein>
    <recommendedName>
        <fullName evidence="2">Phosphoesterase HXTX domain-containing protein</fullName>
    </recommendedName>
</protein>
<dbReference type="EMBL" id="BART01037103">
    <property type="protein sequence ID" value="GAH05617.1"/>
    <property type="molecule type" value="Genomic_DNA"/>
</dbReference>
<evidence type="ECO:0000313" key="1">
    <source>
        <dbReference type="EMBL" id="GAH05617.1"/>
    </source>
</evidence>
<name>X1CDE1_9ZZZZ</name>
<sequence length="50" mass="6090">MSKVYSSAVVIIPPREKWASIQEIRKIYDRNLTRWMPHITLLYPFRSRNQ</sequence>
<dbReference type="PANTHER" id="PTHR37474">
    <property type="entry name" value="RNA LIGASE/CYCLIC NUCLEOTIDE PHOSPHODIESTERASE"/>
    <property type="match status" value="1"/>
</dbReference>
<dbReference type="AlphaFoldDB" id="X1CDE1"/>
<comment type="caution">
    <text evidence="1">The sequence shown here is derived from an EMBL/GenBank/DDBJ whole genome shotgun (WGS) entry which is preliminary data.</text>
</comment>
<evidence type="ECO:0008006" key="2">
    <source>
        <dbReference type="Google" id="ProtNLM"/>
    </source>
</evidence>
<feature type="non-terminal residue" evidence="1">
    <location>
        <position position="50"/>
    </location>
</feature>
<accession>X1CDE1</accession>
<gene>
    <name evidence="1" type="ORF">S01H4_62248</name>
</gene>
<dbReference type="Gene3D" id="3.90.1140.10">
    <property type="entry name" value="Cyclic phosphodiesterase"/>
    <property type="match status" value="1"/>
</dbReference>